<organism evidence="8 9">
    <name type="scientific">Pararhodobacter aggregans</name>
    <dbReference type="NCBI Taxonomy" id="404875"/>
    <lineage>
        <taxon>Bacteria</taxon>
        <taxon>Pseudomonadati</taxon>
        <taxon>Pseudomonadota</taxon>
        <taxon>Alphaproteobacteria</taxon>
        <taxon>Rhodobacterales</taxon>
        <taxon>Paracoccaceae</taxon>
        <taxon>Pararhodobacter</taxon>
    </lineage>
</organism>
<dbReference type="InterPro" id="IPR000086">
    <property type="entry name" value="NUDIX_hydrolase_dom"/>
</dbReference>
<evidence type="ECO:0000313" key="9">
    <source>
        <dbReference type="Proteomes" id="UP000244810"/>
    </source>
</evidence>
<sequence>MKDEAPAPPPIRDAATIVLVRDGGTDRARVLMGQRGAGAVFMPSKYVFPGGAVDPGDRSVTPAAPLPEAERRRLVQLPVTKTAPSPEAMAAAAVRELWEEAGLMLGRPGPWPGEAPADWADFASAGMLPAGDCLRFVFRAVTPTGRPRRFDARFFLARAEDLANDPDDFSRATDELSHLHWIGLAEARALDLPFITEVVLAEAEAVLREGPQDSVPFFDNSGPESMFRRIA</sequence>
<name>A0A2T7UMF5_9RHOB</name>
<dbReference type="GO" id="GO:0016818">
    <property type="term" value="F:hydrolase activity, acting on acid anhydrides, in phosphorus-containing anhydrides"/>
    <property type="evidence" value="ECO:0007669"/>
    <property type="project" value="InterPro"/>
</dbReference>
<evidence type="ECO:0000256" key="4">
    <source>
        <dbReference type="ARBA" id="ARBA00022801"/>
    </source>
</evidence>
<comment type="cofactor">
    <cofactor evidence="1">
        <name>Mn(2+)</name>
        <dbReference type="ChEBI" id="CHEBI:29035"/>
    </cofactor>
</comment>
<proteinExistence type="predicted"/>
<dbReference type="RefSeq" id="WP_107754829.1">
    <property type="nucleotide sequence ID" value="NZ_QBKF01000017.1"/>
</dbReference>
<dbReference type="PANTHER" id="PTHR12318:SF0">
    <property type="entry name" value="ACYL-COENZYME A DIPHOSPHATASE NUDT19"/>
    <property type="match status" value="1"/>
</dbReference>
<evidence type="ECO:0000259" key="7">
    <source>
        <dbReference type="PROSITE" id="PS51462"/>
    </source>
</evidence>
<evidence type="ECO:0000313" key="8">
    <source>
        <dbReference type="EMBL" id="PVE45847.1"/>
    </source>
</evidence>
<protein>
    <submittedName>
        <fullName evidence="8">DNA mismatch repair protein MutT</fullName>
    </submittedName>
</protein>
<keyword evidence="9" id="KW-1185">Reference proteome</keyword>
<dbReference type="Proteomes" id="UP000244810">
    <property type="component" value="Unassembled WGS sequence"/>
</dbReference>
<dbReference type="SUPFAM" id="SSF55811">
    <property type="entry name" value="Nudix"/>
    <property type="match status" value="1"/>
</dbReference>
<gene>
    <name evidence="8" type="ORF">DDE23_18680</name>
</gene>
<dbReference type="InterPro" id="IPR039121">
    <property type="entry name" value="NUDT19"/>
</dbReference>
<keyword evidence="6" id="KW-0464">Manganese</keyword>
<comment type="caution">
    <text evidence="8">The sequence shown here is derived from an EMBL/GenBank/DDBJ whole genome shotgun (WGS) entry which is preliminary data.</text>
</comment>
<evidence type="ECO:0000256" key="3">
    <source>
        <dbReference type="ARBA" id="ARBA00022723"/>
    </source>
</evidence>
<comment type="cofactor">
    <cofactor evidence="2">
        <name>Mg(2+)</name>
        <dbReference type="ChEBI" id="CHEBI:18420"/>
    </cofactor>
</comment>
<evidence type="ECO:0000256" key="5">
    <source>
        <dbReference type="ARBA" id="ARBA00022842"/>
    </source>
</evidence>
<dbReference type="Gene3D" id="3.90.79.10">
    <property type="entry name" value="Nucleoside Triphosphate Pyrophosphohydrolase"/>
    <property type="match status" value="1"/>
</dbReference>
<evidence type="ECO:0000256" key="1">
    <source>
        <dbReference type="ARBA" id="ARBA00001936"/>
    </source>
</evidence>
<dbReference type="AlphaFoldDB" id="A0A2T7UMF5"/>
<reference evidence="8 9" key="1">
    <citation type="journal article" date="2011" name="Syst. Appl. Microbiol.">
        <title>Defluviimonas denitrificans gen. nov., sp. nov., and Pararhodobacter aggregans gen. nov., sp. nov., non-phototrophic Rhodobacteraceae from the biofilter of a marine aquaculture.</title>
        <authorList>
            <person name="Foesel B.U."/>
            <person name="Drake H.L."/>
            <person name="Schramm A."/>
        </authorList>
    </citation>
    <scope>NUCLEOTIDE SEQUENCE [LARGE SCALE GENOMIC DNA]</scope>
    <source>
        <strain evidence="8 9">D1-19</strain>
    </source>
</reference>
<keyword evidence="3" id="KW-0479">Metal-binding</keyword>
<feature type="domain" description="Nudix hydrolase" evidence="7">
    <location>
        <begin position="10"/>
        <end position="204"/>
    </location>
</feature>
<evidence type="ECO:0000256" key="6">
    <source>
        <dbReference type="ARBA" id="ARBA00023211"/>
    </source>
</evidence>
<dbReference type="PROSITE" id="PS51462">
    <property type="entry name" value="NUDIX"/>
    <property type="match status" value="1"/>
</dbReference>
<evidence type="ECO:0000256" key="2">
    <source>
        <dbReference type="ARBA" id="ARBA00001946"/>
    </source>
</evidence>
<keyword evidence="5" id="KW-0460">Magnesium</keyword>
<dbReference type="OrthoDB" id="9805905at2"/>
<keyword evidence="4" id="KW-0378">Hydrolase</keyword>
<dbReference type="EMBL" id="QDDR01000011">
    <property type="protein sequence ID" value="PVE45847.1"/>
    <property type="molecule type" value="Genomic_DNA"/>
</dbReference>
<dbReference type="PANTHER" id="PTHR12318">
    <property type="entry name" value="TESTOSTERONE-REGULATED PROTEIN RP2"/>
    <property type="match status" value="1"/>
</dbReference>
<dbReference type="InterPro" id="IPR015797">
    <property type="entry name" value="NUDIX_hydrolase-like_dom_sf"/>
</dbReference>
<dbReference type="GO" id="GO:0046872">
    <property type="term" value="F:metal ion binding"/>
    <property type="evidence" value="ECO:0007669"/>
    <property type="project" value="UniProtKB-KW"/>
</dbReference>
<accession>A0A2T7UMF5</accession>
<dbReference type="CDD" id="cd18870">
    <property type="entry name" value="NUDIX_AcylCoAdiphos_Nudt19"/>
    <property type="match status" value="1"/>
</dbReference>